<evidence type="ECO:0000256" key="2">
    <source>
        <dbReference type="ARBA" id="ARBA00022771"/>
    </source>
</evidence>
<keyword evidence="3" id="KW-0862">Zinc</keyword>
<dbReference type="OrthoDB" id="261960at2759"/>
<gene>
    <name evidence="8" type="ORF">GOBAR_AA06179</name>
</gene>
<feature type="domain" description="RanBP2-type" evidence="6">
    <location>
        <begin position="286"/>
        <end position="315"/>
    </location>
</feature>
<dbReference type="GO" id="GO:0005634">
    <property type="term" value="C:nucleus"/>
    <property type="evidence" value="ECO:0007669"/>
    <property type="project" value="TreeGrafter"/>
</dbReference>
<keyword evidence="1" id="KW-0479">Metal-binding</keyword>
<dbReference type="PROSITE" id="PS50199">
    <property type="entry name" value="ZF_RANBP2_2"/>
    <property type="match status" value="1"/>
</dbReference>
<protein>
    <recommendedName>
        <fullName evidence="10">WLM domain-containing protein</fullName>
    </recommendedName>
</protein>
<organism evidence="8 9">
    <name type="scientific">Gossypium barbadense</name>
    <name type="common">Sea Island cotton</name>
    <name type="synonym">Hibiscus barbadensis</name>
    <dbReference type="NCBI Taxonomy" id="3634"/>
    <lineage>
        <taxon>Eukaryota</taxon>
        <taxon>Viridiplantae</taxon>
        <taxon>Streptophyta</taxon>
        <taxon>Embryophyta</taxon>
        <taxon>Tracheophyta</taxon>
        <taxon>Spermatophyta</taxon>
        <taxon>Magnoliopsida</taxon>
        <taxon>eudicotyledons</taxon>
        <taxon>Gunneridae</taxon>
        <taxon>Pentapetalae</taxon>
        <taxon>rosids</taxon>
        <taxon>malvids</taxon>
        <taxon>Malvales</taxon>
        <taxon>Malvaceae</taxon>
        <taxon>Malvoideae</taxon>
        <taxon>Gossypium</taxon>
    </lineage>
</organism>
<sequence>MILGDLHKVWEIKALKRKPGEEEAKKNLEKIAKQVQPIMRKHKWRVKLLSEFCLNNPTLLGLNVGAGIHVKSNRDCDFHHFDQVLDTMLHELCHNAHGPHNLWDELRKVHFHSFRYTIRDALSPIQTVAMATEKRLQDDIWCGSYCSDIVRDEESYADTLQDHLDLDQGGERLSINNVSSRHAFGGTSLKRSHGPGKPQSSFVDLTTPPVSRSSINEGAKYPKRSCKSNNLIPHQSSSSATSSAPMLNDDSPENQGVTCQSCTLLNPVTPICKLCCMERTRDIGTKYKFWSCKFCTLENSVKLDKCSACDQWRYSHGAPNVGT</sequence>
<accession>A0A2P5YFN4</accession>
<evidence type="ECO:0000313" key="9">
    <source>
        <dbReference type="Proteomes" id="UP000239757"/>
    </source>
</evidence>
<proteinExistence type="predicted"/>
<dbReference type="PANTHER" id="PTHR46622">
    <property type="entry name" value="DNA-DEPENDENT METALLOPROTEASE WSS1"/>
    <property type="match status" value="1"/>
</dbReference>
<keyword evidence="2 4" id="KW-0863">Zinc-finger</keyword>
<dbReference type="PANTHER" id="PTHR46622:SF3">
    <property type="entry name" value="ZINC ION BINDING PROTEIN"/>
    <property type="match status" value="1"/>
</dbReference>
<name>A0A2P5YFN4_GOSBA</name>
<evidence type="ECO:0000256" key="5">
    <source>
        <dbReference type="SAM" id="MobiDB-lite"/>
    </source>
</evidence>
<dbReference type="Pfam" id="PF08325">
    <property type="entry name" value="WLM"/>
    <property type="match status" value="1"/>
</dbReference>
<evidence type="ECO:0000259" key="7">
    <source>
        <dbReference type="PROSITE" id="PS51397"/>
    </source>
</evidence>
<dbReference type="InterPro" id="IPR053000">
    <property type="entry name" value="WSS1-like_metalloprotease"/>
</dbReference>
<dbReference type="AlphaFoldDB" id="A0A2P5YFN4"/>
<dbReference type="PROSITE" id="PS01358">
    <property type="entry name" value="ZF_RANBP2_1"/>
    <property type="match status" value="1"/>
</dbReference>
<evidence type="ECO:0000313" key="8">
    <source>
        <dbReference type="EMBL" id="PPS14399.1"/>
    </source>
</evidence>
<dbReference type="EMBL" id="KZ663260">
    <property type="protein sequence ID" value="PPS14399.1"/>
    <property type="molecule type" value="Genomic_DNA"/>
</dbReference>
<dbReference type="PROSITE" id="PS51397">
    <property type="entry name" value="WLM"/>
    <property type="match status" value="1"/>
</dbReference>
<feature type="compositionally biased region" description="Polar residues" evidence="5">
    <location>
        <begin position="198"/>
        <end position="216"/>
    </location>
</feature>
<feature type="domain" description="WLM" evidence="7">
    <location>
        <begin position="1"/>
        <end position="163"/>
    </location>
</feature>
<evidence type="ECO:0000256" key="1">
    <source>
        <dbReference type="ARBA" id="ARBA00022723"/>
    </source>
</evidence>
<reference evidence="8 9" key="1">
    <citation type="submission" date="2015-01" db="EMBL/GenBank/DDBJ databases">
        <title>Genome of allotetraploid Gossypium barbadense reveals genomic plasticity and fiber elongation in cotton evolution.</title>
        <authorList>
            <person name="Chen X."/>
            <person name="Liu X."/>
            <person name="Zhao B."/>
            <person name="Zheng H."/>
            <person name="Hu Y."/>
            <person name="Lu G."/>
            <person name="Yang C."/>
            <person name="Chen J."/>
            <person name="Shan C."/>
            <person name="Zhang L."/>
            <person name="Zhou Y."/>
            <person name="Wang L."/>
            <person name="Guo W."/>
            <person name="Bai Y."/>
            <person name="Ruan J."/>
            <person name="Shangguan X."/>
            <person name="Mao Y."/>
            <person name="Jiang J."/>
            <person name="Zhu Y."/>
            <person name="Lei J."/>
            <person name="Kang H."/>
            <person name="Chen S."/>
            <person name="He X."/>
            <person name="Wang R."/>
            <person name="Wang Y."/>
            <person name="Chen J."/>
            <person name="Wang L."/>
            <person name="Yu S."/>
            <person name="Wang B."/>
            <person name="Wei J."/>
            <person name="Song S."/>
            <person name="Lu X."/>
            <person name="Gao Z."/>
            <person name="Gu W."/>
            <person name="Deng X."/>
            <person name="Ma D."/>
            <person name="Wang S."/>
            <person name="Liang W."/>
            <person name="Fang L."/>
            <person name="Cai C."/>
            <person name="Zhu X."/>
            <person name="Zhou B."/>
            <person name="Zhang Y."/>
            <person name="Chen Z."/>
            <person name="Xu S."/>
            <person name="Zhu R."/>
            <person name="Wang S."/>
            <person name="Zhang T."/>
            <person name="Zhao G."/>
        </authorList>
    </citation>
    <scope>NUCLEOTIDE SEQUENCE [LARGE SCALE GENOMIC DNA]</scope>
    <source>
        <strain evidence="9">cv. Xinhai21</strain>
        <tissue evidence="8">Leaf</tissue>
    </source>
</reference>
<evidence type="ECO:0000256" key="4">
    <source>
        <dbReference type="PROSITE-ProRule" id="PRU00322"/>
    </source>
</evidence>
<dbReference type="GO" id="GO:0008237">
    <property type="term" value="F:metallopeptidase activity"/>
    <property type="evidence" value="ECO:0007669"/>
    <property type="project" value="TreeGrafter"/>
</dbReference>
<dbReference type="InterPro" id="IPR013536">
    <property type="entry name" value="WLM_dom"/>
</dbReference>
<dbReference type="Proteomes" id="UP000239757">
    <property type="component" value="Unassembled WGS sequence"/>
</dbReference>
<dbReference type="InterPro" id="IPR001876">
    <property type="entry name" value="Znf_RanBP2"/>
</dbReference>
<evidence type="ECO:0000256" key="3">
    <source>
        <dbReference type="ARBA" id="ARBA00022833"/>
    </source>
</evidence>
<feature type="region of interest" description="Disordered" evidence="5">
    <location>
        <begin position="184"/>
        <end position="252"/>
    </location>
</feature>
<dbReference type="GO" id="GO:0008270">
    <property type="term" value="F:zinc ion binding"/>
    <property type="evidence" value="ECO:0007669"/>
    <property type="project" value="UniProtKB-KW"/>
</dbReference>
<dbReference type="GO" id="GO:0006281">
    <property type="term" value="P:DNA repair"/>
    <property type="evidence" value="ECO:0007669"/>
    <property type="project" value="TreeGrafter"/>
</dbReference>
<evidence type="ECO:0000259" key="6">
    <source>
        <dbReference type="PROSITE" id="PS50199"/>
    </source>
</evidence>
<evidence type="ECO:0008006" key="10">
    <source>
        <dbReference type="Google" id="ProtNLM"/>
    </source>
</evidence>